<sequence length="1020" mass="114773">MTTSTRDLRKIPSPSFVSPPPASKPLKALTLGSQPTRKLKSTKPMTHEQTQKLHHKAKLSSRSTRILEDISNTSHCANFFRSDPTRKLDFCTPSKPKTKRVNDPIETSSSSSCNSSSDDDSNYSSDDTQAILNATSSDTRRIHQKSSPLVATNAFAPGLEYHFAVSSTVSSVAIAPNGKFLVVGFYNGMISLYPLTHDAVTFRQGVLVDQIMPRGMYTQIMVTVAIPQDGKFIFAGVYRGSTDIRAFEVDSIELPTSNDMLSYRSDDDNISTFGIPTATVISHTFSDAKLKGFAAVTSVTVNRLSHYHTEYRLLCGLGIKNIHLWRFYQQSTAPFKWTWECIFDKQTNGISLEFMTFHPTLENQILSKSEHQNVRIWYLKEEYKALENTVTVSKTSHMDVKQTTDILAIYGNYAYGGTESLVVVDLLSASRMELDLPLTSSELRAQEEALLVSRREKSLRARHPRMNRRRGIEDMNGPRHMRSVSKLASHDMAPFTVGRCSDGSVFYHQIKPETGLATPLEHIEGYEQFFEDPSLDFQAQYSDLTRVNTNGLLAVLPLPETDKEEWMIVAANQNELVVRSLNAFLHCKETKKEVLQSDSKYVVRSDLKREDSAFVGSSDVQACGATHCTHQYSKKADKLSLKRRRYERASTINDTRCTRQSSRCVAMVESSHESRNASFKQVKKVHVIEEKMAAVTTPKRTMLSTSAASPVVSISSSSSSSNPSTPVEQRKHATKDFTALQELSWTLSPQKHNMVTDRVTLSDTQASPQAQLVDKLEKRLDCSQYALKKHDVFKKESKNTAQSIALVDDANLPKQLESAIESVSLFQSDKDSLLTAVMYQYGTRASSSTEAELPESDGLEMDIVAMEQSHLLLQFAHENERLKQNFSNDRARLYKQVDCTCALHSKKTTTHAMNWRRGVAHQYHKRQHLARRHQKQLAAKFHELRASYAIQIQELLALQQMQAKALWARQQFNHLYRRLSRPQTPLGSASPLFLSTLPNHFVEATTLSSSTLFAEIFSPN</sequence>
<evidence type="ECO:0000256" key="1">
    <source>
        <dbReference type="SAM" id="MobiDB-lite"/>
    </source>
</evidence>
<name>A0A976ID99_BRELC</name>
<proteinExistence type="predicted"/>
<dbReference type="GeneID" id="94345447"/>
<feature type="region of interest" description="Disordered" evidence="1">
    <location>
        <begin position="88"/>
        <end position="127"/>
    </location>
</feature>
<organism evidence="2 3">
    <name type="scientific">Bremia lactucae</name>
    <name type="common">Lettuce downy mildew</name>
    <dbReference type="NCBI Taxonomy" id="4779"/>
    <lineage>
        <taxon>Eukaryota</taxon>
        <taxon>Sar</taxon>
        <taxon>Stramenopiles</taxon>
        <taxon>Oomycota</taxon>
        <taxon>Peronosporomycetes</taxon>
        <taxon>Peronosporales</taxon>
        <taxon>Peronosporaceae</taxon>
        <taxon>Bremia</taxon>
    </lineage>
</organism>
<feature type="compositionally biased region" description="Basic and acidic residues" evidence="1">
    <location>
        <begin position="1"/>
        <end position="10"/>
    </location>
</feature>
<dbReference type="EMBL" id="SHOA02000006">
    <property type="protein sequence ID" value="TDH67305.1"/>
    <property type="molecule type" value="Genomic_DNA"/>
</dbReference>
<dbReference type="AlphaFoldDB" id="A0A976ID99"/>
<dbReference type="InterPro" id="IPR015943">
    <property type="entry name" value="WD40/YVTN_repeat-like_dom_sf"/>
</dbReference>
<dbReference type="KEGG" id="blac:94345447"/>
<feature type="region of interest" description="Disordered" evidence="1">
    <location>
        <begin position="1"/>
        <end position="62"/>
    </location>
</feature>
<dbReference type="Gene3D" id="2.130.10.10">
    <property type="entry name" value="YVTN repeat-like/Quinoprotein amine dehydrogenase"/>
    <property type="match status" value="1"/>
</dbReference>
<accession>A0A976ID99</accession>
<keyword evidence="3" id="KW-1185">Reference proteome</keyword>
<evidence type="ECO:0000313" key="3">
    <source>
        <dbReference type="Proteomes" id="UP000294530"/>
    </source>
</evidence>
<evidence type="ECO:0000313" key="2">
    <source>
        <dbReference type="EMBL" id="TDH67305.1"/>
    </source>
</evidence>
<dbReference type="SUPFAM" id="SSF50978">
    <property type="entry name" value="WD40 repeat-like"/>
    <property type="match status" value="1"/>
</dbReference>
<feature type="compositionally biased region" description="Low complexity" evidence="1">
    <location>
        <begin position="704"/>
        <end position="727"/>
    </location>
</feature>
<feature type="compositionally biased region" description="Low complexity" evidence="1">
    <location>
        <begin position="108"/>
        <end position="127"/>
    </location>
</feature>
<dbReference type="RefSeq" id="XP_067816804.1">
    <property type="nucleotide sequence ID" value="XM_067959776.1"/>
</dbReference>
<dbReference type="OrthoDB" id="161629at2759"/>
<feature type="region of interest" description="Disordered" evidence="1">
    <location>
        <begin position="699"/>
        <end position="732"/>
    </location>
</feature>
<comment type="caution">
    <text evidence="2">The sequence shown here is derived from an EMBL/GenBank/DDBJ whole genome shotgun (WGS) entry which is preliminary data.</text>
</comment>
<dbReference type="InterPro" id="IPR036322">
    <property type="entry name" value="WD40_repeat_dom_sf"/>
</dbReference>
<gene>
    <name evidence="2" type="ORF">CCR75_001675</name>
</gene>
<dbReference type="Proteomes" id="UP000294530">
    <property type="component" value="Unassembled WGS sequence"/>
</dbReference>
<protein>
    <submittedName>
        <fullName evidence="2">Uncharacterized protein</fullName>
    </submittedName>
</protein>
<reference evidence="2 3" key="1">
    <citation type="journal article" date="2021" name="Genome Biol.">
        <title>AFLAP: assembly-free linkage analysis pipeline using k-mers from genome sequencing data.</title>
        <authorList>
            <person name="Fletcher K."/>
            <person name="Zhang L."/>
            <person name="Gil J."/>
            <person name="Han R."/>
            <person name="Cavanaugh K."/>
            <person name="Michelmore R."/>
        </authorList>
    </citation>
    <scope>NUCLEOTIDE SEQUENCE [LARGE SCALE GENOMIC DNA]</scope>
    <source>
        <strain evidence="2 3">SF5</strain>
    </source>
</reference>